<gene>
    <name evidence="1" type="ORF">SAMN05216226_1252</name>
</gene>
<accession>A0A1G8ZJL2</accession>
<sequence length="175" mass="19632">MSTSKITGTNVLAFIKSTGEVSPVFANKAREIFADHGISDPTEDEWYDADDYLDALFAFVDEVGEMSVQQAGREMVRVNEPIMETDSIDDGMETFAAQHKGTHKNWDYESDGRVEYEQISPTAYRISTTGGYRHPEALLRGASQEVVIQTSDASHVDIEETEPQPDEVHAFELHW</sequence>
<evidence type="ECO:0000313" key="1">
    <source>
        <dbReference type="EMBL" id="SDK14784.1"/>
    </source>
</evidence>
<evidence type="ECO:0000313" key="2">
    <source>
        <dbReference type="Proteomes" id="UP000198856"/>
    </source>
</evidence>
<dbReference type="RefSeq" id="WP_092704768.1">
    <property type="nucleotide sequence ID" value="NZ_FNFC01000025.1"/>
</dbReference>
<organism evidence="1 2">
    <name type="scientific">Halovenus aranensis</name>
    <dbReference type="NCBI Taxonomy" id="890420"/>
    <lineage>
        <taxon>Archaea</taxon>
        <taxon>Methanobacteriati</taxon>
        <taxon>Methanobacteriota</taxon>
        <taxon>Stenosarchaea group</taxon>
        <taxon>Halobacteria</taxon>
        <taxon>Halobacteriales</taxon>
        <taxon>Haloarculaceae</taxon>
        <taxon>Halovenus</taxon>
    </lineage>
</organism>
<reference evidence="1 2" key="1">
    <citation type="submission" date="2016-10" db="EMBL/GenBank/DDBJ databases">
        <authorList>
            <person name="de Groot N.N."/>
        </authorList>
    </citation>
    <scope>NUCLEOTIDE SEQUENCE [LARGE SCALE GENOMIC DNA]</scope>
    <source>
        <strain evidence="1 2">IBRC-M10015</strain>
    </source>
</reference>
<dbReference type="STRING" id="890420.SAMN05216226_1252"/>
<name>A0A1G8ZJL2_9EURY</name>
<keyword evidence="2" id="KW-1185">Reference proteome</keyword>
<protein>
    <submittedName>
        <fullName evidence="1">Uncharacterized protein</fullName>
    </submittedName>
</protein>
<proteinExistence type="predicted"/>
<dbReference type="EMBL" id="FNFC01000025">
    <property type="protein sequence ID" value="SDK14784.1"/>
    <property type="molecule type" value="Genomic_DNA"/>
</dbReference>
<dbReference type="Proteomes" id="UP000198856">
    <property type="component" value="Unassembled WGS sequence"/>
</dbReference>
<dbReference type="AlphaFoldDB" id="A0A1G8ZJL2"/>